<dbReference type="InterPro" id="IPR000477">
    <property type="entry name" value="RT_dom"/>
</dbReference>
<keyword evidence="5" id="KW-1185">Reference proteome</keyword>
<dbReference type="InterPro" id="IPR052343">
    <property type="entry name" value="Retrotransposon-Effector_Assoc"/>
</dbReference>
<proteinExistence type="predicted"/>
<dbReference type="Pfam" id="PF13456">
    <property type="entry name" value="RVT_3"/>
    <property type="match status" value="1"/>
</dbReference>
<evidence type="ECO:0000313" key="6">
    <source>
        <dbReference type="RefSeq" id="XP_056688363.1"/>
    </source>
</evidence>
<evidence type="ECO:0000259" key="2">
    <source>
        <dbReference type="Pfam" id="PF00078"/>
    </source>
</evidence>
<keyword evidence="1" id="KW-0175">Coiled coil</keyword>
<dbReference type="InterPro" id="IPR036691">
    <property type="entry name" value="Endo/exonu/phosph_ase_sf"/>
</dbReference>
<dbReference type="GeneID" id="130463296"/>
<sequence>MKILSWNFRGIGNPWTVSALRNWCWREMPDIVFIMETMIDSKKLEGVRNRCGFANDVCFSSNGTSGGMGLWWRDVNVAVNSYSKHHVEAEVRGDDGGALWKAIGVYGWPEMEEKYKTWELMKSLKGNSSLPTVMFSDFNEILGMHEKQGGAVRRERFIDAFREVIDSCAVRDLGYKGSIFTWEHGNSMETRVRERLDRFLADDGWTTLFPYFEVLHFPIYRSDHAPILLKFGKENRRNKNGKVFRFDAMWLSNEECGGVVSKAWQNSNGGNIVERIGAVASSLSKWASSTFGAMKKKIREVESRLKCLQARAHDARVLEQCREAADELDELHRVEESYWYARAWANELRDGDKNTKYFHHKASQRRKRNAILGLNNEQGVWSTKPEEIEGIIKSYFEELFATSNPTGFEEALEGIEERVSGEMNDRLEEEPSGEEIRAALFEMHPNKAPGPDGMHALFFQKFWGVLGGDVVSFVKAWWKGEVTLEDENRTCIVLIPKCNDPKSITEFRPISLCNVLYKIVSKMMENRLKPMLETIISIEQSAFVPRRLITGNALVAFEIFHAMKRRGEGKEGTVAMKLDMSKAYDRVEWGFLERVIKAARDKLLHGARVCMGAPRVSHLFFADDSILLAKANLQECSKIAEIISTYERASGQKVNLSKTEVAFSKCVRMDRRKEIVETLGVREVNRHEKYLGLSTIIGRSEKVIFTCLKERIWKKLQGWKEKLLSRPEKEVLIKAVAQAIPTYMMSALLAKQGFRLRDGNESLLCRVLKAKYYKNSEFVDARRGHDPSYTWMSIWGAKSLLLEGLKWRVGNGTSIRVWDDAWLPGNGSHFVPTPRSTSDPELRVSDLIDFEGQRWNEEVLREVFVEDEQQLVLDLPLSPSWPRDLLYWWPTSNGIYSVRSAYWLGMLGRTRTYELYYGTRDKELWSYVWRLNGPPKLSHFLWRARRGSLATMGVLFGRHIRQEKACPICAADEASIIHSLFDCKHASTIWGCSEFGDVLVDAPRSSFADRFVWIAGKIDKEKLRNFSSLVWAAWCCRNRAIFEDANVDVVCLATGFVQLVDDYHAYKGKVLDAPPTGTVKVNVDAHLTAGRGVGFGAVIRDADGKVLVAAVMRVGENFGVEMAEAGATRYGVELARRLGYQNVVLECDALNVVRAIEKQEVGASPVFLFYEDIGRMCRSFNLFMCMHVRRADNTAAHLVARWETDIGSERVRMDCFPQSLITLA</sequence>
<dbReference type="CDD" id="cd06222">
    <property type="entry name" value="RNase_H_like"/>
    <property type="match status" value="1"/>
</dbReference>
<dbReference type="InterPro" id="IPR044730">
    <property type="entry name" value="RNase_H-like_dom_plant"/>
</dbReference>
<dbReference type="Pfam" id="PF00078">
    <property type="entry name" value="RVT_1"/>
    <property type="match status" value="1"/>
</dbReference>
<name>A0ABM3QYF0_SPIOL</name>
<dbReference type="InterPro" id="IPR043502">
    <property type="entry name" value="DNA/RNA_pol_sf"/>
</dbReference>
<dbReference type="InterPro" id="IPR002156">
    <property type="entry name" value="RNaseH_domain"/>
</dbReference>
<evidence type="ECO:0008006" key="7">
    <source>
        <dbReference type="Google" id="ProtNLM"/>
    </source>
</evidence>
<dbReference type="SUPFAM" id="SSF56219">
    <property type="entry name" value="DNase I-like"/>
    <property type="match status" value="1"/>
</dbReference>
<dbReference type="SUPFAM" id="SSF56672">
    <property type="entry name" value="DNA/RNA polymerases"/>
    <property type="match status" value="1"/>
</dbReference>
<accession>A0ABM3QYF0</accession>
<dbReference type="Gene3D" id="3.30.420.10">
    <property type="entry name" value="Ribonuclease H-like superfamily/Ribonuclease H"/>
    <property type="match status" value="1"/>
</dbReference>
<dbReference type="InterPro" id="IPR026960">
    <property type="entry name" value="RVT-Znf"/>
</dbReference>
<feature type="domain" description="RNase H type-1" evidence="3">
    <location>
        <begin position="1082"/>
        <end position="1202"/>
    </location>
</feature>
<dbReference type="CDD" id="cd01650">
    <property type="entry name" value="RT_nLTR_like"/>
    <property type="match status" value="1"/>
</dbReference>
<evidence type="ECO:0000256" key="1">
    <source>
        <dbReference type="SAM" id="Coils"/>
    </source>
</evidence>
<feature type="domain" description="Reverse transcriptase zinc-binding" evidence="4">
    <location>
        <begin position="912"/>
        <end position="990"/>
    </location>
</feature>
<dbReference type="InterPro" id="IPR036397">
    <property type="entry name" value="RNaseH_sf"/>
</dbReference>
<evidence type="ECO:0000313" key="5">
    <source>
        <dbReference type="Proteomes" id="UP000813463"/>
    </source>
</evidence>
<dbReference type="Gene3D" id="3.60.10.10">
    <property type="entry name" value="Endonuclease/exonuclease/phosphatase"/>
    <property type="match status" value="1"/>
</dbReference>
<dbReference type="PANTHER" id="PTHR46890:SF48">
    <property type="entry name" value="RNA-DIRECTED DNA POLYMERASE"/>
    <property type="match status" value="1"/>
</dbReference>
<dbReference type="Pfam" id="PF13966">
    <property type="entry name" value="zf-RVT"/>
    <property type="match status" value="1"/>
</dbReference>
<dbReference type="PANTHER" id="PTHR46890">
    <property type="entry name" value="NON-LTR RETROLELEMENT REVERSE TRANSCRIPTASE-LIKE PROTEIN-RELATED"/>
    <property type="match status" value="1"/>
</dbReference>
<dbReference type="RefSeq" id="XP_056688363.1">
    <property type="nucleotide sequence ID" value="XM_056832385.1"/>
</dbReference>
<organism evidence="5 6">
    <name type="scientific">Spinacia oleracea</name>
    <name type="common">Spinach</name>
    <dbReference type="NCBI Taxonomy" id="3562"/>
    <lineage>
        <taxon>Eukaryota</taxon>
        <taxon>Viridiplantae</taxon>
        <taxon>Streptophyta</taxon>
        <taxon>Embryophyta</taxon>
        <taxon>Tracheophyta</taxon>
        <taxon>Spermatophyta</taxon>
        <taxon>Magnoliopsida</taxon>
        <taxon>eudicotyledons</taxon>
        <taxon>Gunneridae</taxon>
        <taxon>Pentapetalae</taxon>
        <taxon>Caryophyllales</taxon>
        <taxon>Chenopodiaceae</taxon>
        <taxon>Chenopodioideae</taxon>
        <taxon>Anserineae</taxon>
        <taxon>Spinacia</taxon>
    </lineage>
</organism>
<reference evidence="6" key="2">
    <citation type="submission" date="2025-08" db="UniProtKB">
        <authorList>
            <consortium name="RefSeq"/>
        </authorList>
    </citation>
    <scope>IDENTIFICATION</scope>
    <source>
        <tissue evidence="6">Leaf</tissue>
    </source>
</reference>
<protein>
    <recommendedName>
        <fullName evidence="7">Reverse transcriptase domain-containing protein</fullName>
    </recommendedName>
</protein>
<feature type="coiled-coil region" evidence="1">
    <location>
        <begin position="291"/>
        <end position="318"/>
    </location>
</feature>
<evidence type="ECO:0000259" key="4">
    <source>
        <dbReference type="Pfam" id="PF13966"/>
    </source>
</evidence>
<reference evidence="5" key="1">
    <citation type="journal article" date="2021" name="Nat. Commun.">
        <title>Genomic analyses provide insights into spinach domestication and the genetic basis of agronomic traits.</title>
        <authorList>
            <person name="Cai X."/>
            <person name="Sun X."/>
            <person name="Xu C."/>
            <person name="Sun H."/>
            <person name="Wang X."/>
            <person name="Ge C."/>
            <person name="Zhang Z."/>
            <person name="Wang Q."/>
            <person name="Fei Z."/>
            <person name="Jiao C."/>
            <person name="Wang Q."/>
        </authorList>
    </citation>
    <scope>NUCLEOTIDE SEQUENCE [LARGE SCALE GENOMIC DNA]</scope>
    <source>
        <strain evidence="5">cv. Varoflay</strain>
    </source>
</reference>
<dbReference type="Proteomes" id="UP000813463">
    <property type="component" value="Chromosome 6"/>
</dbReference>
<gene>
    <name evidence="6" type="primary">LOC130463296</name>
</gene>
<evidence type="ECO:0000259" key="3">
    <source>
        <dbReference type="Pfam" id="PF13456"/>
    </source>
</evidence>
<dbReference type="SUPFAM" id="SSF53098">
    <property type="entry name" value="Ribonuclease H-like"/>
    <property type="match status" value="1"/>
</dbReference>
<feature type="domain" description="Reverse transcriptase" evidence="2">
    <location>
        <begin position="502"/>
        <end position="598"/>
    </location>
</feature>
<dbReference type="InterPro" id="IPR012337">
    <property type="entry name" value="RNaseH-like_sf"/>
</dbReference>